<dbReference type="SUPFAM" id="SSF51905">
    <property type="entry name" value="FAD/NAD(P)-binding domain"/>
    <property type="match status" value="1"/>
</dbReference>
<dbReference type="OrthoDB" id="1923006at2759"/>
<dbReference type="GO" id="GO:0005634">
    <property type="term" value="C:nucleus"/>
    <property type="evidence" value="ECO:0007669"/>
    <property type="project" value="TreeGrafter"/>
</dbReference>
<dbReference type="InterPro" id="IPR036188">
    <property type="entry name" value="FAD/NAD-bd_sf"/>
</dbReference>
<gene>
    <name evidence="3" type="ORF">QR98_0047080</name>
</gene>
<dbReference type="VEuPathDB" id="VectorBase:SSCA007680"/>
<dbReference type="SUPFAM" id="SSF54373">
    <property type="entry name" value="FAD-linked reductases, C-terminal domain"/>
    <property type="match status" value="1"/>
</dbReference>
<dbReference type="GO" id="GO:0007264">
    <property type="term" value="P:small GTPase-mediated signal transduction"/>
    <property type="evidence" value="ECO:0007669"/>
    <property type="project" value="InterPro"/>
</dbReference>
<evidence type="ECO:0000256" key="1">
    <source>
        <dbReference type="ARBA" id="ARBA00005593"/>
    </source>
</evidence>
<dbReference type="GO" id="GO:0005092">
    <property type="term" value="F:GDP-dissociation inhibitor activity"/>
    <property type="evidence" value="ECO:0007669"/>
    <property type="project" value="InterPro"/>
</dbReference>
<dbReference type="Gene3D" id="1.10.405.10">
    <property type="entry name" value="Guanine Nucleotide Dissociation Inhibitor, domain 1"/>
    <property type="match status" value="1"/>
</dbReference>
<organism evidence="3 4">
    <name type="scientific">Sarcoptes scabiei</name>
    <name type="common">Itch mite</name>
    <name type="synonym">Acarus scabiei</name>
    <dbReference type="NCBI Taxonomy" id="52283"/>
    <lineage>
        <taxon>Eukaryota</taxon>
        <taxon>Metazoa</taxon>
        <taxon>Ecdysozoa</taxon>
        <taxon>Arthropoda</taxon>
        <taxon>Chelicerata</taxon>
        <taxon>Arachnida</taxon>
        <taxon>Acari</taxon>
        <taxon>Acariformes</taxon>
        <taxon>Sarcoptiformes</taxon>
        <taxon>Astigmata</taxon>
        <taxon>Psoroptidia</taxon>
        <taxon>Sarcoptoidea</taxon>
        <taxon>Sarcoptidae</taxon>
        <taxon>Sarcoptinae</taxon>
        <taxon>Sarcoptes</taxon>
    </lineage>
</organism>
<dbReference type="InterPro" id="IPR018203">
    <property type="entry name" value="GDP_dissociation_inhibitor"/>
</dbReference>
<dbReference type="PANTHER" id="PTHR11787:SF4">
    <property type="entry name" value="CHM, RAB ESCORT PROTEIN 1"/>
    <property type="match status" value="1"/>
</dbReference>
<dbReference type="AlphaFoldDB" id="A0A132A5M0"/>
<comment type="caution">
    <text evidence="3">The sequence shown here is derived from an EMBL/GenBank/DDBJ whole genome shotgun (WGS) entry which is preliminary data.</text>
</comment>
<dbReference type="Pfam" id="PF00996">
    <property type="entry name" value="GDI"/>
    <property type="match status" value="1"/>
</dbReference>
<feature type="compositionally biased region" description="Acidic residues" evidence="2">
    <location>
        <begin position="535"/>
        <end position="549"/>
    </location>
</feature>
<feature type="region of interest" description="Disordered" evidence="2">
    <location>
        <begin position="520"/>
        <end position="564"/>
    </location>
</feature>
<dbReference type="Proteomes" id="UP000616769">
    <property type="component" value="Unassembled WGS sequence"/>
</dbReference>
<proteinExistence type="inferred from homology"/>
<dbReference type="Gene3D" id="3.50.50.60">
    <property type="entry name" value="FAD/NAD(P)-binding domain"/>
    <property type="match status" value="1"/>
</dbReference>
<sequence length="564" mass="66069">MKIFDLLLWKLSNRTEIEMNDQITSNECSGDPGTKSSLIMKRPNLIENIEIDFDVFEDRLRCQKFFSHLLENNCSQIFLDEFYDEFLHKFNNDLPLDQTKILLEEFKDRYSELNRIDNMFMIDLCPRLILSNEKLVKILLDSKVTRYIEFKKVSKLLTPIKMKDDSDDNEERDDLVEVPCTRSDIFRSTILSPLEKRYLMSFLEKCYKLDRNSDWFQSSINDSFTQFLHRQKNLTDKLREFIINTLLMHTDPIEVGDALKRINVFLKSFGRFCDRPYLFPLYGSEDIIQAFCRYGAVWGGVYCLGAEIQRAVIDRPSNRIESILVDGKSIKCDHLVTDYEIGQKTREPKFTNEQRISRAIILNTRSIKKMDNGDENGNLCFIHLPSNFSKNDRSVYCFETDYSSRVCPKSFYLQYFWCLSSANQTARRDLEPIVQKILALKQHSSRQQSEGNDLPEEVSGRILVSIYYNTIIIDRQSMTNANIPINVQLISSPLNEFNYEKAVEEAERIFKKIYPNEDFFPISNDENDNQTVEENFGDEESAEISEEQSSDQNQSESRRTENSV</sequence>
<evidence type="ECO:0000256" key="2">
    <source>
        <dbReference type="SAM" id="MobiDB-lite"/>
    </source>
</evidence>
<dbReference type="GO" id="GO:0016192">
    <property type="term" value="P:vesicle-mediated transport"/>
    <property type="evidence" value="ECO:0007669"/>
    <property type="project" value="TreeGrafter"/>
</dbReference>
<evidence type="ECO:0000313" key="4">
    <source>
        <dbReference type="Proteomes" id="UP000616769"/>
    </source>
</evidence>
<dbReference type="GO" id="GO:0005968">
    <property type="term" value="C:Rab-protein geranylgeranyltransferase complex"/>
    <property type="evidence" value="ECO:0007669"/>
    <property type="project" value="TreeGrafter"/>
</dbReference>
<reference evidence="3 4" key="1">
    <citation type="journal article" date="2015" name="Parasit. Vectors">
        <title>Draft genome of the scabies mite.</title>
        <authorList>
            <person name="Rider S.D.Jr."/>
            <person name="Morgan M.S."/>
            <person name="Arlian L.G."/>
        </authorList>
    </citation>
    <scope>NUCLEOTIDE SEQUENCE [LARGE SCALE GENOMIC DNA]</scope>
    <source>
        <strain evidence="3">Arlian Lab</strain>
    </source>
</reference>
<protein>
    <submittedName>
        <fullName evidence="3">GDP dissociation inhibitor-like protein</fullName>
    </submittedName>
</protein>
<accession>A0A132A5M0</accession>
<evidence type="ECO:0000313" key="3">
    <source>
        <dbReference type="EMBL" id="KPM06234.1"/>
    </source>
</evidence>
<dbReference type="EMBL" id="JXLN01010716">
    <property type="protein sequence ID" value="KPM06234.1"/>
    <property type="molecule type" value="Genomic_DNA"/>
</dbReference>
<dbReference type="GO" id="GO:0005829">
    <property type="term" value="C:cytosol"/>
    <property type="evidence" value="ECO:0007669"/>
    <property type="project" value="TreeGrafter"/>
</dbReference>
<name>A0A132A5M0_SARSC</name>
<comment type="similarity">
    <text evidence="1">Belongs to the Rab GDI family.</text>
</comment>
<dbReference type="PRINTS" id="PR00891">
    <property type="entry name" value="RABGDIREP"/>
</dbReference>
<dbReference type="Gene3D" id="3.30.519.10">
    <property type="entry name" value="Guanine Nucleotide Dissociation Inhibitor, domain 2"/>
    <property type="match status" value="1"/>
</dbReference>
<dbReference type="PANTHER" id="PTHR11787">
    <property type="entry name" value="RAB GDP-DISSOCIATION INHIBITOR"/>
    <property type="match status" value="1"/>
</dbReference>